<proteinExistence type="predicted"/>
<dbReference type="EMBL" id="AUXZ01000082">
    <property type="protein sequence ID" value="KZN49295.1"/>
    <property type="molecule type" value="Genomic_DNA"/>
</dbReference>
<dbReference type="PROSITE" id="PS51257">
    <property type="entry name" value="PROKAR_LIPOPROTEIN"/>
    <property type="match status" value="1"/>
</dbReference>
<feature type="compositionally biased region" description="Polar residues" evidence="1">
    <location>
        <begin position="26"/>
        <end position="41"/>
    </location>
</feature>
<dbReference type="Pfam" id="PF14240">
    <property type="entry name" value="YHYH"/>
    <property type="match status" value="1"/>
</dbReference>
<comment type="caution">
    <text evidence="4">The sequence shown here is derived from an EMBL/GenBank/DDBJ whole genome shotgun (WGS) entry which is preliminary data.</text>
</comment>
<dbReference type="AlphaFoldDB" id="A0A167DSJ7"/>
<evidence type="ECO:0000313" key="4">
    <source>
        <dbReference type="EMBL" id="KZN49295.1"/>
    </source>
</evidence>
<dbReference type="PATRIC" id="fig|1365251.3.peg.3274"/>
<evidence type="ECO:0000256" key="2">
    <source>
        <dbReference type="SAM" id="SignalP"/>
    </source>
</evidence>
<evidence type="ECO:0000313" key="5">
    <source>
        <dbReference type="Proteomes" id="UP000076503"/>
    </source>
</evidence>
<organism evidence="4 5">
    <name type="scientific">Pseudoalteromonas luteoviolacea H33</name>
    <dbReference type="NCBI Taxonomy" id="1365251"/>
    <lineage>
        <taxon>Bacteria</taxon>
        <taxon>Pseudomonadati</taxon>
        <taxon>Pseudomonadota</taxon>
        <taxon>Gammaproteobacteria</taxon>
        <taxon>Alteromonadales</taxon>
        <taxon>Pseudoalteromonadaceae</taxon>
        <taxon>Pseudoalteromonas</taxon>
    </lineage>
</organism>
<sequence>MKQCSIVHNISVLTASATMLMLAGCGSSSSDNTQTESTTQQSVDNTADTSTSSSSNSTSDTSSNTSTSDTTSGTSTDNSGDTSDSTDSSDGVDNGTAATSGSTDGVLCDYFYNEFNDSASVQATSNADWNCTGSARTLTANGIPDHQTGTFPNPGNPNTISETSVSISYSLTPTKTETTSTLGGPRGATGYVLNGVKIDANTAGSCDDSGNDCSLVGNTGNWSIEALGQTSFDFGTDDNNAHVQPDGSYHYHGMPEGFIALRGGSDTTMTLIGWAADGFPIYARYGYSDSDDAQSALKVITGSYQLVENVSSNRPSTLVYALGTFAQDWEYVAGSGDLDECNGRFGVTPEFPEGIYHYYATDSYPYFQRCVKGEI</sequence>
<feature type="signal peptide" evidence="2">
    <location>
        <begin position="1"/>
        <end position="23"/>
    </location>
</feature>
<accession>A0A167DSJ7</accession>
<keyword evidence="2" id="KW-0732">Signal</keyword>
<dbReference type="InterPro" id="IPR025924">
    <property type="entry name" value="YHYH_dom"/>
</dbReference>
<evidence type="ECO:0000256" key="1">
    <source>
        <dbReference type="SAM" id="MobiDB-lite"/>
    </source>
</evidence>
<gene>
    <name evidence="4" type="ORF">N476_19800</name>
</gene>
<feature type="domain" description="YHYH" evidence="3">
    <location>
        <begin position="169"/>
        <end position="373"/>
    </location>
</feature>
<dbReference type="Proteomes" id="UP000076503">
    <property type="component" value="Unassembled WGS sequence"/>
</dbReference>
<dbReference type="RefSeq" id="WP_063362624.1">
    <property type="nucleotide sequence ID" value="NZ_AUXZ01000082.1"/>
</dbReference>
<evidence type="ECO:0000259" key="3">
    <source>
        <dbReference type="Pfam" id="PF14240"/>
    </source>
</evidence>
<protein>
    <recommendedName>
        <fullName evidence="3">YHYH domain-containing protein</fullName>
    </recommendedName>
</protein>
<reference evidence="4 5" key="1">
    <citation type="submission" date="2013-07" db="EMBL/GenBank/DDBJ databases">
        <title>Comparative Genomic and Metabolomic Analysis of Twelve Strains of Pseudoalteromonas luteoviolacea.</title>
        <authorList>
            <person name="Vynne N.G."/>
            <person name="Mansson M."/>
            <person name="Gram L."/>
        </authorList>
    </citation>
    <scope>NUCLEOTIDE SEQUENCE [LARGE SCALE GENOMIC DNA]</scope>
    <source>
        <strain evidence="4 5">H33</strain>
    </source>
</reference>
<feature type="region of interest" description="Disordered" evidence="1">
    <location>
        <begin position="26"/>
        <end position="99"/>
    </location>
</feature>
<feature type="chain" id="PRO_5007885337" description="YHYH domain-containing protein" evidence="2">
    <location>
        <begin position="24"/>
        <end position="375"/>
    </location>
</feature>
<name>A0A167DSJ7_9GAMM</name>
<feature type="compositionally biased region" description="Low complexity" evidence="1">
    <location>
        <begin position="42"/>
        <end position="96"/>
    </location>
</feature>